<dbReference type="WBParaSite" id="MCOS_0000189201-mRNA-1">
    <property type="protein sequence ID" value="MCOS_0000189201-mRNA-1"/>
    <property type="gene ID" value="MCOS_0000189201"/>
</dbReference>
<evidence type="ECO:0000313" key="1">
    <source>
        <dbReference type="EMBL" id="VDD75890.1"/>
    </source>
</evidence>
<organism evidence="3">
    <name type="scientific">Mesocestoides corti</name>
    <name type="common">Flatworm</name>
    <dbReference type="NCBI Taxonomy" id="53468"/>
    <lineage>
        <taxon>Eukaryota</taxon>
        <taxon>Metazoa</taxon>
        <taxon>Spiralia</taxon>
        <taxon>Lophotrochozoa</taxon>
        <taxon>Platyhelminthes</taxon>
        <taxon>Cestoda</taxon>
        <taxon>Eucestoda</taxon>
        <taxon>Cyclophyllidea</taxon>
        <taxon>Mesocestoididae</taxon>
        <taxon>Mesocestoides</taxon>
    </lineage>
</organism>
<gene>
    <name evidence="1" type="ORF">MCOS_LOCUS1893</name>
</gene>
<dbReference type="Proteomes" id="UP000267029">
    <property type="component" value="Unassembled WGS sequence"/>
</dbReference>
<dbReference type="AlphaFoldDB" id="A0A0R3U5A8"/>
<proteinExistence type="predicted"/>
<reference evidence="1 2" key="2">
    <citation type="submission" date="2018-10" db="EMBL/GenBank/DDBJ databases">
        <authorList>
            <consortium name="Pathogen Informatics"/>
        </authorList>
    </citation>
    <scope>NUCLEOTIDE SEQUENCE [LARGE SCALE GENOMIC DNA]</scope>
</reference>
<name>A0A0R3U5A8_MESCO</name>
<sequence>MRACARGSEHQGVVSEKSSIDKMISNCYIHSKTLARRPLQVSQGGSDHKVIGLVRKQEKQESMEGWRDTFTPGGVEGGGRLTGLSGVGVRSLEVKQKTTHPREIVCTFCVFGLKRENKAWAVIVALLPPTVIARLNLSQMPEAKWAFRLARTRDVSCWRHVK</sequence>
<dbReference type="EMBL" id="UXSR01000270">
    <property type="protein sequence ID" value="VDD75890.1"/>
    <property type="molecule type" value="Genomic_DNA"/>
</dbReference>
<keyword evidence="2" id="KW-1185">Reference proteome</keyword>
<protein>
    <submittedName>
        <fullName evidence="1 3">Uncharacterized protein</fullName>
    </submittedName>
</protein>
<evidence type="ECO:0000313" key="2">
    <source>
        <dbReference type="Proteomes" id="UP000267029"/>
    </source>
</evidence>
<reference evidence="3" key="1">
    <citation type="submission" date="2017-02" db="UniProtKB">
        <authorList>
            <consortium name="WormBaseParasite"/>
        </authorList>
    </citation>
    <scope>IDENTIFICATION</scope>
</reference>
<evidence type="ECO:0000313" key="3">
    <source>
        <dbReference type="WBParaSite" id="MCOS_0000189201-mRNA-1"/>
    </source>
</evidence>
<accession>A0A0R3U5A8</accession>